<gene>
    <name evidence="3" type="ORF">ACFO4R_10575</name>
</gene>
<dbReference type="Proteomes" id="UP001595916">
    <property type="component" value="Unassembled WGS sequence"/>
</dbReference>
<evidence type="ECO:0000259" key="2">
    <source>
        <dbReference type="Pfam" id="PF17727"/>
    </source>
</evidence>
<comment type="caution">
    <text evidence="3">The sequence shown here is derived from an EMBL/GenBank/DDBJ whole genome shotgun (WGS) entry which is preliminary data.</text>
</comment>
<organism evidence="3 4">
    <name type="scientific">Filifactor villosus</name>
    <dbReference type="NCBI Taxonomy" id="29374"/>
    <lineage>
        <taxon>Bacteria</taxon>
        <taxon>Bacillati</taxon>
        <taxon>Bacillota</taxon>
        <taxon>Clostridia</taxon>
        <taxon>Peptostreptococcales</taxon>
        <taxon>Filifactoraceae</taxon>
        <taxon>Filifactor</taxon>
    </lineage>
</organism>
<evidence type="ECO:0000259" key="1">
    <source>
        <dbReference type="Pfam" id="PF05848"/>
    </source>
</evidence>
<reference evidence="4" key="1">
    <citation type="journal article" date="2019" name="Int. J. Syst. Evol. Microbiol.">
        <title>The Global Catalogue of Microorganisms (GCM) 10K type strain sequencing project: providing services to taxonomists for standard genome sequencing and annotation.</title>
        <authorList>
            <consortium name="The Broad Institute Genomics Platform"/>
            <consortium name="The Broad Institute Genome Sequencing Center for Infectious Disease"/>
            <person name="Wu L."/>
            <person name="Ma J."/>
        </authorList>
    </citation>
    <scope>NUCLEOTIDE SEQUENCE [LARGE SCALE GENOMIC DNA]</scope>
    <source>
        <strain evidence="4">CCUG 46385</strain>
    </source>
</reference>
<keyword evidence="4" id="KW-1185">Reference proteome</keyword>
<feature type="domain" description="CtsR C-terminal dimerization" evidence="2">
    <location>
        <begin position="81"/>
        <end position="148"/>
    </location>
</feature>
<dbReference type="InterPro" id="IPR041908">
    <property type="entry name" value="CtsR_C_sf"/>
</dbReference>
<dbReference type="InterPro" id="IPR041902">
    <property type="entry name" value="CtsR_N_sf"/>
</dbReference>
<evidence type="ECO:0000313" key="4">
    <source>
        <dbReference type="Proteomes" id="UP001595916"/>
    </source>
</evidence>
<proteinExistence type="predicted"/>
<protein>
    <submittedName>
        <fullName evidence="3">CtsR family transcriptional regulator</fullName>
    </submittedName>
</protein>
<dbReference type="InterPro" id="IPR041473">
    <property type="entry name" value="CtsR_C"/>
</dbReference>
<name>A0ABV9QP14_9FIRM</name>
<dbReference type="RefSeq" id="WP_379789083.1">
    <property type="nucleotide sequence ID" value="NZ_JBHSHL010000051.1"/>
</dbReference>
<dbReference type="Pfam" id="PF17727">
    <property type="entry name" value="CtsR_C"/>
    <property type="match status" value="1"/>
</dbReference>
<dbReference type="InterPro" id="IPR040465">
    <property type="entry name" value="CtsR_N"/>
</dbReference>
<dbReference type="EMBL" id="JBHSHL010000051">
    <property type="protein sequence ID" value="MFC4805515.1"/>
    <property type="molecule type" value="Genomic_DNA"/>
</dbReference>
<dbReference type="Gene3D" id="3.30.56.130">
    <property type="entry name" value="Transcriptional regulator CtsR, winged HTH domain"/>
    <property type="match status" value="1"/>
</dbReference>
<sequence length="154" mass="17859">MARLTDVIERFIKEMLDEQTEVELKRNELATFFDCAPSQINYVLTSRFTFENGYLTQSKRGGGGYIRIVRLQDDKNYEFLLYLAEEKLAEPVSEKYALKIVESLVQRGLVSEHESALLSLLLQDDTLGIPSEEVRDLLRQRMLKKIITQLLNIK</sequence>
<dbReference type="Pfam" id="PF05848">
    <property type="entry name" value="CtsR"/>
    <property type="match status" value="1"/>
</dbReference>
<dbReference type="Gene3D" id="1.10.1200.150">
    <property type="entry name" value="Transcriptional regulator CtsR, C-terminal domain"/>
    <property type="match status" value="1"/>
</dbReference>
<evidence type="ECO:0000313" key="3">
    <source>
        <dbReference type="EMBL" id="MFC4805515.1"/>
    </source>
</evidence>
<accession>A0ABV9QP14</accession>
<feature type="domain" description="CtsR N-terminal HTH" evidence="1">
    <location>
        <begin position="4"/>
        <end position="72"/>
    </location>
</feature>